<dbReference type="PANTHER" id="PTHR30632:SF0">
    <property type="entry name" value="SULFATE-BINDING PROTEIN"/>
    <property type="match status" value="1"/>
</dbReference>
<dbReference type="SUPFAM" id="SSF53850">
    <property type="entry name" value="Periplasmic binding protein-like II"/>
    <property type="match status" value="1"/>
</dbReference>
<dbReference type="InterPro" id="IPR050682">
    <property type="entry name" value="ModA/WtpA"/>
</dbReference>
<organism evidence="1 2">
    <name type="scientific">Rouxiella aceris</name>
    <dbReference type="NCBI Taxonomy" id="2703884"/>
    <lineage>
        <taxon>Bacteria</taxon>
        <taxon>Pseudomonadati</taxon>
        <taxon>Pseudomonadota</taxon>
        <taxon>Gammaproteobacteria</taxon>
        <taxon>Enterobacterales</taxon>
        <taxon>Yersiniaceae</taxon>
        <taxon>Rouxiella</taxon>
    </lineage>
</organism>
<protein>
    <submittedName>
        <fullName evidence="1">Solute-binding protein</fullName>
    </submittedName>
</protein>
<evidence type="ECO:0000313" key="1">
    <source>
        <dbReference type="EMBL" id="NMP28545.1"/>
    </source>
</evidence>
<comment type="caution">
    <text evidence="1">The sequence shown here is derived from an EMBL/GenBank/DDBJ whole genome shotgun (WGS) entry which is preliminary data.</text>
</comment>
<proteinExistence type="predicted"/>
<dbReference type="Proteomes" id="UP000585363">
    <property type="component" value="Unassembled WGS sequence"/>
</dbReference>
<dbReference type="RefSeq" id="WP_169404263.1">
    <property type="nucleotide sequence ID" value="NZ_JAADJU010000009.1"/>
</dbReference>
<dbReference type="GO" id="GO:0030973">
    <property type="term" value="F:molybdate ion binding"/>
    <property type="evidence" value="ECO:0007669"/>
    <property type="project" value="TreeGrafter"/>
</dbReference>
<gene>
    <name evidence="1" type="ORF">GW590_16910</name>
</gene>
<evidence type="ECO:0000313" key="2">
    <source>
        <dbReference type="Proteomes" id="UP000585363"/>
    </source>
</evidence>
<dbReference type="Pfam" id="PF13531">
    <property type="entry name" value="SBP_bac_11"/>
    <property type="match status" value="1"/>
</dbReference>
<name>A0A848MLE3_9GAMM</name>
<dbReference type="AlphaFoldDB" id="A0A848MLE3"/>
<dbReference type="GO" id="GO:0015689">
    <property type="term" value="P:molybdate ion transport"/>
    <property type="evidence" value="ECO:0007669"/>
    <property type="project" value="TreeGrafter"/>
</dbReference>
<reference evidence="1 2" key="2">
    <citation type="submission" date="2020-06" db="EMBL/GenBank/DDBJ databases">
        <title>Polyphasic characterization of a Rahnella strain isolated from tree sap.</title>
        <authorList>
            <person name="Kim I.S."/>
        </authorList>
    </citation>
    <scope>NUCLEOTIDE SEQUENCE [LARGE SCALE GENOMIC DNA]</scope>
    <source>
        <strain evidence="1 2">SAP-1</strain>
    </source>
</reference>
<dbReference type="PANTHER" id="PTHR30632">
    <property type="entry name" value="MOLYBDATE-BINDING PERIPLASMIC PROTEIN"/>
    <property type="match status" value="1"/>
</dbReference>
<dbReference type="EMBL" id="JAADJU010000009">
    <property type="protein sequence ID" value="NMP28545.1"/>
    <property type="molecule type" value="Genomic_DNA"/>
</dbReference>
<reference evidence="1 2" key="1">
    <citation type="submission" date="2020-01" db="EMBL/GenBank/DDBJ databases">
        <authorList>
            <person name="Lee S.D."/>
        </authorList>
    </citation>
    <scope>NUCLEOTIDE SEQUENCE [LARGE SCALE GENOMIC DNA]</scope>
    <source>
        <strain evidence="1 2">SAP-1</strain>
    </source>
</reference>
<accession>A0A848MLE3</accession>
<keyword evidence="2" id="KW-1185">Reference proteome</keyword>
<dbReference type="Gene3D" id="3.40.190.10">
    <property type="entry name" value="Periplasmic binding protein-like II"/>
    <property type="match status" value="2"/>
</dbReference>
<sequence length="242" mass="26445">MDVLSLNVLAAGSLRSVWRPLMQVFTQQTGIAVHSQFGPAGLLRQRIEQGESVDLFASANLAHPQSLLAQGLAQGIASFTSNRLCLTVRRGLKPEHSDWLEYLRDRTLRVGTSTPLADPSGDYAWQLFARLEQQHPGLGEQLRQLALPLVGGAQSAPVPEGELAAAWLIRSNQCDMFIGYASYGRRLAACADLQLIAIPEEDNIQADYALAQCSAKAAPLSEFILSTTAQEYLRREGFAERP</sequence>